<evidence type="ECO:0000313" key="1">
    <source>
        <dbReference type="EMBL" id="VAX11320.1"/>
    </source>
</evidence>
<organism evidence="1">
    <name type="scientific">hydrothermal vent metagenome</name>
    <dbReference type="NCBI Taxonomy" id="652676"/>
    <lineage>
        <taxon>unclassified sequences</taxon>
        <taxon>metagenomes</taxon>
        <taxon>ecological metagenomes</taxon>
    </lineage>
</organism>
<gene>
    <name evidence="1" type="ORF">MNBD_GAMMA26-892</name>
</gene>
<protein>
    <submittedName>
        <fullName evidence="1">Uncharacterized protein</fullName>
    </submittedName>
</protein>
<sequence>MATLRLTITSMVLGITLSTTGWAEWNAPGGEKDDAMKLTPDLANGLDLYEMCSVCHTAEA</sequence>
<accession>A0A3B1BL05</accession>
<reference evidence="1" key="1">
    <citation type="submission" date="2018-06" db="EMBL/GenBank/DDBJ databases">
        <authorList>
            <person name="Zhirakovskaya E."/>
        </authorList>
    </citation>
    <scope>NUCLEOTIDE SEQUENCE</scope>
</reference>
<name>A0A3B1BL05_9ZZZZ</name>
<proteinExistence type="predicted"/>
<dbReference type="AlphaFoldDB" id="A0A3B1BL05"/>
<dbReference type="EMBL" id="UOFX01000083">
    <property type="protein sequence ID" value="VAX11320.1"/>
    <property type="molecule type" value="Genomic_DNA"/>
</dbReference>